<evidence type="ECO:0000313" key="9">
    <source>
        <dbReference type="Proteomes" id="UP000695022"/>
    </source>
</evidence>
<dbReference type="InterPro" id="IPR015797">
    <property type="entry name" value="NUDIX_hydrolase-like_dom_sf"/>
</dbReference>
<keyword evidence="6" id="KW-0464">Manganese</keyword>
<evidence type="ECO:0000256" key="4">
    <source>
        <dbReference type="ARBA" id="ARBA00022801"/>
    </source>
</evidence>
<dbReference type="PROSITE" id="PS51462">
    <property type="entry name" value="NUDIX"/>
    <property type="match status" value="1"/>
</dbReference>
<dbReference type="InterPro" id="IPR045121">
    <property type="entry name" value="CoAse"/>
</dbReference>
<reference evidence="10" key="1">
    <citation type="submission" date="2025-08" db="UniProtKB">
        <authorList>
            <consortium name="RefSeq"/>
        </authorList>
    </citation>
    <scope>IDENTIFICATION</scope>
</reference>
<dbReference type="Proteomes" id="UP000695022">
    <property type="component" value="Unplaced"/>
</dbReference>
<dbReference type="PANTHER" id="PTHR12992:SF11">
    <property type="entry name" value="MITOCHONDRIAL COENZYME A DIPHOSPHATASE NUDT8"/>
    <property type="match status" value="1"/>
</dbReference>
<evidence type="ECO:0000256" key="2">
    <source>
        <dbReference type="ARBA" id="ARBA00001946"/>
    </source>
</evidence>
<dbReference type="RefSeq" id="XP_014662174.1">
    <property type="nucleotide sequence ID" value="XM_014806688.1"/>
</dbReference>
<evidence type="ECO:0000256" key="6">
    <source>
        <dbReference type="ARBA" id="ARBA00023211"/>
    </source>
</evidence>
<dbReference type="Pfam" id="PF00293">
    <property type="entry name" value="NUDIX"/>
    <property type="match status" value="1"/>
</dbReference>
<dbReference type="Gene3D" id="3.90.79.10">
    <property type="entry name" value="Nucleoside Triphosphate Pyrophosphohydrolase"/>
    <property type="match status" value="1"/>
</dbReference>
<evidence type="ECO:0000259" key="8">
    <source>
        <dbReference type="PROSITE" id="PS51462"/>
    </source>
</evidence>
<dbReference type="SUPFAM" id="SSF55811">
    <property type="entry name" value="Nudix"/>
    <property type="match status" value="1"/>
</dbReference>
<evidence type="ECO:0000256" key="7">
    <source>
        <dbReference type="SAM" id="MobiDB-lite"/>
    </source>
</evidence>
<name>A0ABM1DQF3_PRICU</name>
<feature type="domain" description="Nudix hydrolase" evidence="8">
    <location>
        <begin position="71"/>
        <end position="212"/>
    </location>
</feature>
<comment type="cofactor">
    <cofactor evidence="2">
        <name>Mg(2+)</name>
        <dbReference type="ChEBI" id="CHEBI:18420"/>
    </cofactor>
</comment>
<keyword evidence="3" id="KW-0479">Metal-binding</keyword>
<sequence length="258" mass="28410">MHSQSYLRFYHGGRLLTFACNSVHTRLLSTSTSSSSSSSRPNLMDPFSEPNKKTVQSKLDTVKPVRNNWIAGGTTAAAAVLVPLCICDGEPCILYTLRSSKLVQHRGEVSFPGGKVDASDTDVIHTAVREAEEEIGLDPTSSVDMWGQLSPLPSRDGKMAITPIICNIGSVDIHSLVPNKDEVEQVFTEKLDTLCDSARLGFTQYRSAGGYTLPVFHGMNHRIWGLTAIITHQLLGILAPTHYRHKLKFILPLLKVRR</sequence>
<dbReference type="CDD" id="cd03426">
    <property type="entry name" value="NUDIX_CoAse_Nudt7"/>
    <property type="match status" value="1"/>
</dbReference>
<evidence type="ECO:0000313" key="10">
    <source>
        <dbReference type="RefSeq" id="XP_014662174.1"/>
    </source>
</evidence>
<feature type="compositionally biased region" description="Low complexity" evidence="7">
    <location>
        <begin position="30"/>
        <end position="39"/>
    </location>
</feature>
<accession>A0ABM1DQF3</accession>
<protein>
    <submittedName>
        <fullName evidence="10">Nucleoside diphosphate-linked moiety X motif 8, mitochondrial-like isoform X1</fullName>
    </submittedName>
</protein>
<keyword evidence="9" id="KW-1185">Reference proteome</keyword>
<evidence type="ECO:0000256" key="5">
    <source>
        <dbReference type="ARBA" id="ARBA00022842"/>
    </source>
</evidence>
<dbReference type="GeneID" id="106805190"/>
<comment type="cofactor">
    <cofactor evidence="1">
        <name>Mn(2+)</name>
        <dbReference type="ChEBI" id="CHEBI:29035"/>
    </cofactor>
</comment>
<gene>
    <name evidence="10" type="primary">LOC106805190</name>
</gene>
<evidence type="ECO:0000256" key="3">
    <source>
        <dbReference type="ARBA" id="ARBA00022723"/>
    </source>
</evidence>
<dbReference type="InterPro" id="IPR000086">
    <property type="entry name" value="NUDIX_hydrolase_dom"/>
</dbReference>
<proteinExistence type="predicted"/>
<evidence type="ECO:0000256" key="1">
    <source>
        <dbReference type="ARBA" id="ARBA00001936"/>
    </source>
</evidence>
<dbReference type="PANTHER" id="PTHR12992">
    <property type="entry name" value="NUDIX HYDROLASE"/>
    <property type="match status" value="1"/>
</dbReference>
<keyword evidence="5" id="KW-0460">Magnesium</keyword>
<organism evidence="9 10">
    <name type="scientific">Priapulus caudatus</name>
    <name type="common">Priapulid worm</name>
    <dbReference type="NCBI Taxonomy" id="37621"/>
    <lineage>
        <taxon>Eukaryota</taxon>
        <taxon>Metazoa</taxon>
        <taxon>Ecdysozoa</taxon>
        <taxon>Scalidophora</taxon>
        <taxon>Priapulida</taxon>
        <taxon>Priapulimorpha</taxon>
        <taxon>Priapulimorphida</taxon>
        <taxon>Priapulidae</taxon>
        <taxon>Priapulus</taxon>
    </lineage>
</organism>
<feature type="region of interest" description="Disordered" evidence="7">
    <location>
        <begin position="30"/>
        <end position="55"/>
    </location>
</feature>
<keyword evidence="4" id="KW-0378">Hydrolase</keyword>